<sequence length="78" mass="8556">MIDAREIKPDMPVTTAQSEHVAVVDHMVSDDLIKLKQDTSGVHHFIPVSWVISTEGGIVKINRTLAQVTTDWATEASS</sequence>
<reference evidence="2" key="1">
    <citation type="journal article" date="2019" name="Int. J. Syst. Evol. Microbiol.">
        <title>The Global Catalogue of Microorganisms (GCM) 10K type strain sequencing project: providing services to taxonomists for standard genome sequencing and annotation.</title>
        <authorList>
            <consortium name="The Broad Institute Genomics Platform"/>
            <consortium name="The Broad Institute Genome Sequencing Center for Infectious Disease"/>
            <person name="Wu L."/>
            <person name="Ma J."/>
        </authorList>
    </citation>
    <scope>NUCLEOTIDE SEQUENCE [LARGE SCALE GENOMIC DNA]</scope>
    <source>
        <strain evidence="2">CCUG 59685</strain>
    </source>
</reference>
<dbReference type="Pfam" id="PF09939">
    <property type="entry name" value="DUF2171"/>
    <property type="match status" value="1"/>
</dbReference>
<evidence type="ECO:0000313" key="1">
    <source>
        <dbReference type="EMBL" id="MFD0929461.1"/>
    </source>
</evidence>
<protein>
    <submittedName>
        <fullName evidence="1">DUF2171 domain-containing protein</fullName>
    </submittedName>
</protein>
<name>A0ABW3GFP9_9PROT</name>
<dbReference type="InterPro" id="IPR018684">
    <property type="entry name" value="DUF2171"/>
</dbReference>
<gene>
    <name evidence="1" type="ORF">ACFQ1T_06670</name>
</gene>
<dbReference type="Proteomes" id="UP001597106">
    <property type="component" value="Unassembled WGS sequence"/>
</dbReference>
<dbReference type="EMBL" id="JBHTJW010000002">
    <property type="protein sequence ID" value="MFD0929461.1"/>
    <property type="molecule type" value="Genomic_DNA"/>
</dbReference>
<evidence type="ECO:0000313" key="2">
    <source>
        <dbReference type="Proteomes" id="UP001597106"/>
    </source>
</evidence>
<accession>A0ABW3GFP9</accession>
<proteinExistence type="predicted"/>
<dbReference type="RefSeq" id="WP_194748505.1">
    <property type="nucleotide sequence ID" value="NZ_JBHTJW010000002.1"/>
</dbReference>
<comment type="caution">
    <text evidence="1">The sequence shown here is derived from an EMBL/GenBank/DDBJ whole genome shotgun (WGS) entry which is preliminary data.</text>
</comment>
<keyword evidence="2" id="KW-1185">Reference proteome</keyword>
<organism evidence="1 2">
    <name type="scientific">Methylophilus glucosoxydans</name>
    <dbReference type="NCBI Taxonomy" id="752553"/>
    <lineage>
        <taxon>Bacteria</taxon>
        <taxon>Pseudomonadati</taxon>
        <taxon>Pseudomonadota</taxon>
        <taxon>Betaproteobacteria</taxon>
        <taxon>Nitrosomonadales</taxon>
        <taxon>Methylophilaceae</taxon>
        <taxon>Methylophilus</taxon>
    </lineage>
</organism>